<evidence type="ECO:0000256" key="4">
    <source>
        <dbReference type="ARBA" id="ARBA00022519"/>
    </source>
</evidence>
<organism evidence="11 12">
    <name type="scientific">Paracoccus fistulariae</name>
    <dbReference type="NCBI Taxonomy" id="658446"/>
    <lineage>
        <taxon>Bacteria</taxon>
        <taxon>Pseudomonadati</taxon>
        <taxon>Pseudomonadota</taxon>
        <taxon>Alphaproteobacteria</taxon>
        <taxon>Rhodobacterales</taxon>
        <taxon>Paracoccaceae</taxon>
        <taxon>Paracoccus</taxon>
    </lineage>
</organism>
<dbReference type="InterPro" id="IPR007387">
    <property type="entry name" value="TRAP_DctQ"/>
</dbReference>
<name>A0ABY7SLK3_9RHOB</name>
<evidence type="ECO:0000256" key="2">
    <source>
        <dbReference type="ARBA" id="ARBA00022448"/>
    </source>
</evidence>
<feature type="transmembrane region" description="Helical" evidence="9">
    <location>
        <begin position="53"/>
        <end position="71"/>
    </location>
</feature>
<keyword evidence="12" id="KW-1185">Reference proteome</keyword>
<comment type="similarity">
    <text evidence="8 9">Belongs to the TRAP transporter small permease family.</text>
</comment>
<feature type="transmembrane region" description="Helical" evidence="9">
    <location>
        <begin position="91"/>
        <end position="114"/>
    </location>
</feature>
<keyword evidence="7 9" id="KW-0472">Membrane</keyword>
<evidence type="ECO:0000256" key="7">
    <source>
        <dbReference type="ARBA" id="ARBA00023136"/>
    </source>
</evidence>
<evidence type="ECO:0000256" key="5">
    <source>
        <dbReference type="ARBA" id="ARBA00022692"/>
    </source>
</evidence>
<dbReference type="RefSeq" id="WP_271886351.1">
    <property type="nucleotide sequence ID" value="NZ_CP067136.1"/>
</dbReference>
<keyword evidence="4 9" id="KW-0997">Cell inner membrane</keyword>
<reference evidence="11 12" key="1">
    <citation type="submission" date="2021-01" db="EMBL/GenBank/DDBJ databases">
        <title>Biogeographic distribution of Paracoccus.</title>
        <authorList>
            <person name="Hollensteiner J."/>
            <person name="Leineberger J."/>
            <person name="Brinkhoff T."/>
            <person name="Daniel R."/>
        </authorList>
    </citation>
    <scope>NUCLEOTIDE SEQUENCE [LARGE SCALE GENOMIC DNA]</scope>
    <source>
        <strain evidence="11 12">KCTC 22803</strain>
    </source>
</reference>
<evidence type="ECO:0000256" key="9">
    <source>
        <dbReference type="RuleBase" id="RU369079"/>
    </source>
</evidence>
<protein>
    <recommendedName>
        <fullName evidence="9">TRAP transporter small permease protein</fullName>
    </recommendedName>
</protein>
<dbReference type="PANTHER" id="PTHR35011:SF4">
    <property type="entry name" value="SLL1102 PROTEIN"/>
    <property type="match status" value="1"/>
</dbReference>
<dbReference type="PANTHER" id="PTHR35011">
    <property type="entry name" value="2,3-DIKETO-L-GULONATE TRAP TRANSPORTER SMALL PERMEASE PROTEIN YIAM"/>
    <property type="match status" value="1"/>
</dbReference>
<evidence type="ECO:0000256" key="8">
    <source>
        <dbReference type="ARBA" id="ARBA00038436"/>
    </source>
</evidence>
<evidence type="ECO:0000313" key="11">
    <source>
        <dbReference type="EMBL" id="WCR07803.1"/>
    </source>
</evidence>
<dbReference type="InterPro" id="IPR055348">
    <property type="entry name" value="DctQ"/>
</dbReference>
<comment type="function">
    <text evidence="9">Part of the tripartite ATP-independent periplasmic (TRAP) transport system.</text>
</comment>
<feature type="domain" description="Tripartite ATP-independent periplasmic transporters DctQ component" evidence="10">
    <location>
        <begin position="30"/>
        <end position="160"/>
    </location>
</feature>
<evidence type="ECO:0000259" key="10">
    <source>
        <dbReference type="Pfam" id="PF04290"/>
    </source>
</evidence>
<sequence>MTAFLSLSRAIDGLNLMVGRVLSWAVIVVVVISTANALSRKFLHIGSNAWLEAQLYLFGALFLLPAGYTLLKNSHVRVDILSSRLPKRTQIGIEIFGVLFLMFPPVLLVEYYALPMFLNSFDSGERSANAGGLLLWPGKLLVLLGFGLLFLAGVSHLIKCVGFLRGLCPDPTARDCVTEEDQLVKDLMAEIDTPDDDMRRKP</sequence>
<dbReference type="EMBL" id="CP067136">
    <property type="protein sequence ID" value="WCR07803.1"/>
    <property type="molecule type" value="Genomic_DNA"/>
</dbReference>
<comment type="subunit">
    <text evidence="9">The complex comprises the extracytoplasmic solute receptor protein and the two transmembrane proteins.</text>
</comment>
<comment type="subcellular location">
    <subcellularLocation>
        <location evidence="1 9">Cell inner membrane</location>
        <topology evidence="1 9">Multi-pass membrane protein</topology>
    </subcellularLocation>
</comment>
<dbReference type="Pfam" id="PF04290">
    <property type="entry name" value="DctQ"/>
    <property type="match status" value="1"/>
</dbReference>
<evidence type="ECO:0000256" key="6">
    <source>
        <dbReference type="ARBA" id="ARBA00022989"/>
    </source>
</evidence>
<gene>
    <name evidence="11" type="ORF">JHX87_02930</name>
</gene>
<proteinExistence type="inferred from homology"/>
<keyword evidence="2 9" id="KW-0813">Transport</keyword>
<feature type="transmembrane region" description="Helical" evidence="9">
    <location>
        <begin position="134"/>
        <end position="158"/>
    </location>
</feature>
<accession>A0ABY7SLK3</accession>
<evidence type="ECO:0000256" key="3">
    <source>
        <dbReference type="ARBA" id="ARBA00022475"/>
    </source>
</evidence>
<keyword evidence="5 9" id="KW-0812">Transmembrane</keyword>
<keyword evidence="6 9" id="KW-1133">Transmembrane helix</keyword>
<feature type="transmembrane region" description="Helical" evidence="9">
    <location>
        <begin position="21"/>
        <end position="38"/>
    </location>
</feature>
<keyword evidence="3" id="KW-1003">Cell membrane</keyword>
<dbReference type="Proteomes" id="UP001219349">
    <property type="component" value="Chromosome"/>
</dbReference>
<evidence type="ECO:0000256" key="1">
    <source>
        <dbReference type="ARBA" id="ARBA00004429"/>
    </source>
</evidence>
<evidence type="ECO:0000313" key="12">
    <source>
        <dbReference type="Proteomes" id="UP001219349"/>
    </source>
</evidence>